<organism evidence="1 2">
    <name type="scientific">Lepidopterella palustris CBS 459.81</name>
    <dbReference type="NCBI Taxonomy" id="1314670"/>
    <lineage>
        <taxon>Eukaryota</taxon>
        <taxon>Fungi</taxon>
        <taxon>Dikarya</taxon>
        <taxon>Ascomycota</taxon>
        <taxon>Pezizomycotina</taxon>
        <taxon>Dothideomycetes</taxon>
        <taxon>Pleosporomycetidae</taxon>
        <taxon>Mytilinidiales</taxon>
        <taxon>Argynnaceae</taxon>
        <taxon>Lepidopterella</taxon>
    </lineage>
</organism>
<gene>
    <name evidence="1" type="ORF">K432DRAFT_447603</name>
</gene>
<accession>A0A8E2DYI6</accession>
<evidence type="ECO:0000313" key="2">
    <source>
        <dbReference type="Proteomes" id="UP000250266"/>
    </source>
</evidence>
<sequence length="372" mass="40722">MGTGANCVQSPYHVTGSTWQTTSTHFRKQHTPHSLMFVCFSVGWVQGSTDFGVGFNLALDYGLASVYLENGTTVDIAKVEGGQVYKAAMRLNDNNIGMINGRTTYSRSEQINFKQSFLDNYIYSPNRLGGDGNGNNARSRALSLMLKALKTATESYLDSKISNAEVVVPFPASESYLHDLRQAVASVSLHMPMSAQPPTGIIAARAHGMYGKCFDDLDLQGHDKSMKNDPEQLILTIDYSRAALTALLVDEECGVFENRRVIHDTRLGLNGLHQLGSITATDLLETALRNITQLPLDDGNGAGLKYISNLVIIGESAGDPRLHDTLRRVLSEQLEPVTTVKSGFSPPIDPVFAASRGVAWDCWDRMNFQVNE</sequence>
<evidence type="ECO:0008006" key="3">
    <source>
        <dbReference type="Google" id="ProtNLM"/>
    </source>
</evidence>
<keyword evidence="2" id="KW-1185">Reference proteome</keyword>
<evidence type="ECO:0000313" key="1">
    <source>
        <dbReference type="EMBL" id="OCK73871.1"/>
    </source>
</evidence>
<dbReference type="Proteomes" id="UP000250266">
    <property type="component" value="Unassembled WGS sequence"/>
</dbReference>
<proteinExistence type="predicted"/>
<name>A0A8E2DYI6_9PEZI</name>
<dbReference type="OrthoDB" id="3643156at2759"/>
<protein>
    <recommendedName>
        <fullName evidence="3">Actin-like ATPase domain-containing protein</fullName>
    </recommendedName>
</protein>
<dbReference type="EMBL" id="KV745629">
    <property type="protein sequence ID" value="OCK73871.1"/>
    <property type="molecule type" value="Genomic_DNA"/>
</dbReference>
<reference evidence="1 2" key="1">
    <citation type="journal article" date="2016" name="Nat. Commun.">
        <title>Ectomycorrhizal ecology is imprinted in the genome of the dominant symbiotic fungus Cenococcum geophilum.</title>
        <authorList>
            <consortium name="DOE Joint Genome Institute"/>
            <person name="Peter M."/>
            <person name="Kohler A."/>
            <person name="Ohm R.A."/>
            <person name="Kuo A."/>
            <person name="Krutzmann J."/>
            <person name="Morin E."/>
            <person name="Arend M."/>
            <person name="Barry K.W."/>
            <person name="Binder M."/>
            <person name="Choi C."/>
            <person name="Clum A."/>
            <person name="Copeland A."/>
            <person name="Grisel N."/>
            <person name="Haridas S."/>
            <person name="Kipfer T."/>
            <person name="LaButti K."/>
            <person name="Lindquist E."/>
            <person name="Lipzen A."/>
            <person name="Maire R."/>
            <person name="Meier B."/>
            <person name="Mihaltcheva S."/>
            <person name="Molinier V."/>
            <person name="Murat C."/>
            <person name="Poggeler S."/>
            <person name="Quandt C.A."/>
            <person name="Sperisen C."/>
            <person name="Tritt A."/>
            <person name="Tisserant E."/>
            <person name="Crous P.W."/>
            <person name="Henrissat B."/>
            <person name="Nehls U."/>
            <person name="Egli S."/>
            <person name="Spatafora J.W."/>
            <person name="Grigoriev I.V."/>
            <person name="Martin F.M."/>
        </authorList>
    </citation>
    <scope>NUCLEOTIDE SEQUENCE [LARGE SCALE GENOMIC DNA]</scope>
    <source>
        <strain evidence="1 2">CBS 459.81</strain>
    </source>
</reference>
<dbReference type="AlphaFoldDB" id="A0A8E2DYI6"/>